<keyword evidence="4" id="KW-0503">Monooxygenase</keyword>
<dbReference type="Gene3D" id="3.50.50.60">
    <property type="entry name" value="FAD/NAD(P)-binding domain"/>
    <property type="match status" value="1"/>
</dbReference>
<dbReference type="AlphaFoldDB" id="A0A1B2ET52"/>
<evidence type="ECO:0000313" key="4">
    <source>
        <dbReference type="EMBL" id="ANY83166.1"/>
    </source>
</evidence>
<dbReference type="GO" id="GO:0019622">
    <property type="term" value="P:3-(3-hydroxy)phenylpropionate catabolic process"/>
    <property type="evidence" value="ECO:0007669"/>
    <property type="project" value="TreeGrafter"/>
</dbReference>
<dbReference type="Gene3D" id="3.40.30.120">
    <property type="match status" value="1"/>
</dbReference>
<dbReference type="SUPFAM" id="SSF51905">
    <property type="entry name" value="FAD/NAD(P)-binding domain"/>
    <property type="match status" value="1"/>
</dbReference>
<dbReference type="Gene3D" id="3.30.9.10">
    <property type="entry name" value="D-Amino Acid Oxidase, subunit A, domain 2"/>
    <property type="match status" value="1"/>
</dbReference>
<evidence type="ECO:0000256" key="2">
    <source>
        <dbReference type="SAM" id="MobiDB-lite"/>
    </source>
</evidence>
<evidence type="ECO:0000259" key="3">
    <source>
        <dbReference type="Pfam" id="PF01494"/>
    </source>
</evidence>
<dbReference type="InterPro" id="IPR002938">
    <property type="entry name" value="FAD-bd"/>
</dbReference>
<dbReference type="NCBIfam" id="NF004829">
    <property type="entry name" value="PRK06183.1-3"/>
    <property type="match status" value="1"/>
</dbReference>
<geneLocation type="plasmid" evidence="4">
    <name>unnamed1</name>
</geneLocation>
<reference evidence="4" key="1">
    <citation type="submission" date="2016-07" db="EMBL/GenBank/DDBJ databases">
        <title>Microvirga ossetica sp. nov. a new species of rhizobia isolated from root nodules of the legume species Vicia alpestris Steven originated from North Ossetia region in the Caucasus.</title>
        <authorList>
            <person name="Safronova V.I."/>
            <person name="Kuznetsova I.G."/>
            <person name="Sazanova A.L."/>
            <person name="Belimov A."/>
            <person name="Andronov E."/>
            <person name="Osledkin Y.S."/>
            <person name="Onishchuk O.P."/>
            <person name="Kurchak O.N."/>
            <person name="Shaposhnikov A.I."/>
            <person name="Willems A."/>
            <person name="Tikhonovich I.A."/>
        </authorList>
    </citation>
    <scope>NUCLEOTIDE SEQUENCE [LARGE SCALE GENOMIC DNA]</scope>
    <source>
        <strain evidence="4">V5/3M</strain>
        <plasmid evidence="4">unnamed1</plasmid>
    </source>
</reference>
<dbReference type="InterPro" id="IPR036188">
    <property type="entry name" value="FAD/NAD-bd_sf"/>
</dbReference>
<keyword evidence="4" id="KW-0614">Plasmid</keyword>
<dbReference type="PANTHER" id="PTHR43476:SF3">
    <property type="entry name" value="FAD-BINDING MONOOXYGENASE"/>
    <property type="match status" value="1"/>
</dbReference>
<dbReference type="KEGG" id="moc:BB934_33830"/>
<dbReference type="GO" id="GO:0071949">
    <property type="term" value="F:FAD binding"/>
    <property type="evidence" value="ECO:0007669"/>
    <property type="project" value="InterPro"/>
</dbReference>
<dbReference type="EMBL" id="CP016617">
    <property type="protein sequence ID" value="ANY83166.1"/>
    <property type="molecule type" value="Genomic_DNA"/>
</dbReference>
<proteinExistence type="predicted"/>
<accession>A0A1B2ET52</accession>
<dbReference type="InterPro" id="IPR050631">
    <property type="entry name" value="PheA/TfdB_FAD_monoxygenase"/>
</dbReference>
<feature type="domain" description="FAD-binding" evidence="3">
    <location>
        <begin position="11"/>
        <end position="352"/>
    </location>
</feature>
<dbReference type="PRINTS" id="PR00420">
    <property type="entry name" value="RNGMNOXGNASE"/>
</dbReference>
<protein>
    <submittedName>
        <fullName evidence="4">FAD-binding monooxygenase</fullName>
    </submittedName>
</protein>
<keyword evidence="1" id="KW-0560">Oxidoreductase</keyword>
<dbReference type="PANTHER" id="PTHR43476">
    <property type="entry name" value="3-(3-HYDROXY-PHENYL)PROPIONATE/3-HYDROXYCINNAMIC ACID HYDROXYLASE"/>
    <property type="match status" value="1"/>
</dbReference>
<organism evidence="4">
    <name type="scientific">Microvirga ossetica</name>
    <dbReference type="NCBI Taxonomy" id="1882682"/>
    <lineage>
        <taxon>Bacteria</taxon>
        <taxon>Pseudomonadati</taxon>
        <taxon>Pseudomonadota</taxon>
        <taxon>Alphaproteobacteria</taxon>
        <taxon>Hyphomicrobiales</taxon>
        <taxon>Methylobacteriaceae</taxon>
        <taxon>Microvirga</taxon>
    </lineage>
</organism>
<evidence type="ECO:0000256" key="1">
    <source>
        <dbReference type="ARBA" id="ARBA00023002"/>
    </source>
</evidence>
<sequence>MTPLSNKSPNDYQVVVVGFGPAGAVATSLLGSNGIRTLTIDRLRTVYDKPRAIAIDHEILRLFDNLGVAERVLPHVAPFPASQHFGAEGQLIRRIDMVPEPYPLGYTPSMVFTQPPVEEALRDHAASYGCVEISLGTELLNLEQFETGVTLNLRSDDGRTRTVTAGYVIACDGASSGVREQLGIVLEDLVFDEPWLVVDVLVNGEALGKLPQTAAQYCDPARPTTFIIGPGNHRRWEIMLLPDEDPREAQQPEQVWKLLSKWLTPNDATLWRAASYRFHALVAREWRRGRIFLAGDAAHQQPPFIGQGMCQGLRDVSNLIWKLDRVLKGQSGDALLDTYEEERSEHVRHLTTRIKAIGKVICERDPEAARERDARILAEGGGQPQTITRQEIVPPLQKGLLSSQDSKAIGTLFPQPWVRTEAGRNLLDAVVGAGWRLIIDGRHSPHTSQSIWKKAEDLGLHVIKVSFSSDASSGADRNAHDSAIELDGVLARWFDAHQCHAAIVRPDHYVFGTASDEESLSELMADLQARLRPTAAGSPYSDQPPVSLHARTAS</sequence>
<gene>
    <name evidence="4" type="ORF">BB934_33830</name>
</gene>
<feature type="region of interest" description="Disordered" evidence="2">
    <location>
        <begin position="534"/>
        <end position="554"/>
    </location>
</feature>
<name>A0A1B2ET52_9HYPH</name>
<dbReference type="GO" id="GO:0008688">
    <property type="term" value="F:3-(3-hydroxyphenyl)propionate hydroxylase activity"/>
    <property type="evidence" value="ECO:0007669"/>
    <property type="project" value="TreeGrafter"/>
</dbReference>
<dbReference type="Pfam" id="PF01494">
    <property type="entry name" value="FAD_binding_3"/>
    <property type="match status" value="1"/>
</dbReference>